<feature type="compositionally biased region" description="Basic and acidic residues" evidence="1">
    <location>
        <begin position="1"/>
        <end position="10"/>
    </location>
</feature>
<protein>
    <submittedName>
        <fullName evidence="2">Uncharacterized protein</fullName>
    </submittedName>
</protein>
<evidence type="ECO:0000313" key="3">
    <source>
        <dbReference type="Proteomes" id="UP000287033"/>
    </source>
</evidence>
<dbReference type="AlphaFoldDB" id="A0A401S7T9"/>
<reference evidence="2 3" key="1">
    <citation type="journal article" date="2018" name="Nat. Ecol. Evol.">
        <title>Shark genomes provide insights into elasmobranch evolution and the origin of vertebrates.</title>
        <authorList>
            <person name="Hara Y"/>
            <person name="Yamaguchi K"/>
            <person name="Onimaru K"/>
            <person name="Kadota M"/>
            <person name="Koyanagi M"/>
            <person name="Keeley SD"/>
            <person name="Tatsumi K"/>
            <person name="Tanaka K"/>
            <person name="Motone F"/>
            <person name="Kageyama Y"/>
            <person name="Nozu R"/>
            <person name="Adachi N"/>
            <person name="Nishimura O"/>
            <person name="Nakagawa R"/>
            <person name="Tanegashima C"/>
            <person name="Kiyatake I"/>
            <person name="Matsumoto R"/>
            <person name="Murakumo K"/>
            <person name="Nishida K"/>
            <person name="Terakita A"/>
            <person name="Kuratani S"/>
            <person name="Sato K"/>
            <person name="Hyodo S Kuraku.S."/>
        </authorList>
    </citation>
    <scope>NUCLEOTIDE SEQUENCE [LARGE SCALE GENOMIC DNA]</scope>
</reference>
<gene>
    <name evidence="2" type="ORF">chiPu_0004879</name>
</gene>
<dbReference type="EMBL" id="BEZZ01000124">
    <property type="protein sequence ID" value="GCC26462.1"/>
    <property type="molecule type" value="Genomic_DNA"/>
</dbReference>
<comment type="caution">
    <text evidence="2">The sequence shown here is derived from an EMBL/GenBank/DDBJ whole genome shotgun (WGS) entry which is preliminary data.</text>
</comment>
<feature type="region of interest" description="Disordered" evidence="1">
    <location>
        <begin position="1"/>
        <end position="74"/>
    </location>
</feature>
<accession>A0A401S7T9</accession>
<dbReference type="Proteomes" id="UP000287033">
    <property type="component" value="Unassembled WGS sequence"/>
</dbReference>
<sequence>MPIRPGEKDPGATVPPAGKISQEPTPGAQHAGEYGPPRLGRRPIGGGRATPRHVTNGSLIGRSKEPGHVGWATT</sequence>
<evidence type="ECO:0000256" key="1">
    <source>
        <dbReference type="SAM" id="MobiDB-lite"/>
    </source>
</evidence>
<keyword evidence="3" id="KW-1185">Reference proteome</keyword>
<evidence type="ECO:0000313" key="2">
    <source>
        <dbReference type="EMBL" id="GCC26462.1"/>
    </source>
</evidence>
<proteinExistence type="predicted"/>
<organism evidence="2 3">
    <name type="scientific">Chiloscyllium punctatum</name>
    <name type="common">Brownbanded bambooshark</name>
    <name type="synonym">Hemiscyllium punctatum</name>
    <dbReference type="NCBI Taxonomy" id="137246"/>
    <lineage>
        <taxon>Eukaryota</taxon>
        <taxon>Metazoa</taxon>
        <taxon>Chordata</taxon>
        <taxon>Craniata</taxon>
        <taxon>Vertebrata</taxon>
        <taxon>Chondrichthyes</taxon>
        <taxon>Elasmobranchii</taxon>
        <taxon>Galeomorphii</taxon>
        <taxon>Galeoidea</taxon>
        <taxon>Orectolobiformes</taxon>
        <taxon>Hemiscylliidae</taxon>
        <taxon>Chiloscyllium</taxon>
    </lineage>
</organism>
<name>A0A401S7T9_CHIPU</name>